<gene>
    <name evidence="2" type="ORF">ElyMa_006541500</name>
</gene>
<keyword evidence="3" id="KW-1185">Reference proteome</keyword>
<evidence type="ECO:0000313" key="3">
    <source>
        <dbReference type="Proteomes" id="UP000762676"/>
    </source>
</evidence>
<protein>
    <recommendedName>
        <fullName evidence="4">EGF-like domain-containing protein</fullName>
    </recommendedName>
</protein>
<feature type="signal peptide" evidence="1">
    <location>
        <begin position="1"/>
        <end position="27"/>
    </location>
</feature>
<evidence type="ECO:0008006" key="4">
    <source>
        <dbReference type="Google" id="ProtNLM"/>
    </source>
</evidence>
<reference evidence="2 3" key="1">
    <citation type="journal article" date="2021" name="Elife">
        <title>Chloroplast acquisition without the gene transfer in kleptoplastic sea slugs, Plakobranchus ocellatus.</title>
        <authorList>
            <person name="Maeda T."/>
            <person name="Takahashi S."/>
            <person name="Yoshida T."/>
            <person name="Shimamura S."/>
            <person name="Takaki Y."/>
            <person name="Nagai Y."/>
            <person name="Toyoda A."/>
            <person name="Suzuki Y."/>
            <person name="Arimoto A."/>
            <person name="Ishii H."/>
            <person name="Satoh N."/>
            <person name="Nishiyama T."/>
            <person name="Hasebe M."/>
            <person name="Maruyama T."/>
            <person name="Minagawa J."/>
            <person name="Obokata J."/>
            <person name="Shigenobu S."/>
        </authorList>
    </citation>
    <scope>NUCLEOTIDE SEQUENCE [LARGE SCALE GENOMIC DNA]</scope>
</reference>
<keyword evidence="1" id="KW-0732">Signal</keyword>
<sequence length="254" mass="28754">MSATIRCFVCGTLRLFLLVCLFQATRQECDEGFFGTRCAMMCHCRGGNTQCADGNCTQGCHKGFIGPLCQYSRDMALISEFFQNDEVSDYQCAVLQVATWYVNFKAPSEVNMLSFFNPPVGLRDFEVALMKSDDQFEPILSRNDTSYLASYTVALKQRAVGYSGLRLENRGPTMHDHAFRYIYLCELEILGEFHCCSNETKTTETCQVVTDFPFPVCEKREFKACPVGFDGDFCEEGKDAVMCSHWFVVCMDVL</sequence>
<proteinExistence type="predicted"/>
<name>A0AAV4I7P1_9GAST</name>
<dbReference type="EMBL" id="BMAT01013143">
    <property type="protein sequence ID" value="GFS06328.1"/>
    <property type="molecule type" value="Genomic_DNA"/>
</dbReference>
<accession>A0AAV4I7P1</accession>
<dbReference type="Proteomes" id="UP000762676">
    <property type="component" value="Unassembled WGS sequence"/>
</dbReference>
<comment type="caution">
    <text evidence="2">The sequence shown here is derived from an EMBL/GenBank/DDBJ whole genome shotgun (WGS) entry which is preliminary data.</text>
</comment>
<evidence type="ECO:0000313" key="2">
    <source>
        <dbReference type="EMBL" id="GFS06328.1"/>
    </source>
</evidence>
<feature type="chain" id="PRO_5043876040" description="EGF-like domain-containing protein" evidence="1">
    <location>
        <begin position="28"/>
        <end position="254"/>
    </location>
</feature>
<dbReference type="AlphaFoldDB" id="A0AAV4I7P1"/>
<organism evidence="2 3">
    <name type="scientific">Elysia marginata</name>
    <dbReference type="NCBI Taxonomy" id="1093978"/>
    <lineage>
        <taxon>Eukaryota</taxon>
        <taxon>Metazoa</taxon>
        <taxon>Spiralia</taxon>
        <taxon>Lophotrochozoa</taxon>
        <taxon>Mollusca</taxon>
        <taxon>Gastropoda</taxon>
        <taxon>Heterobranchia</taxon>
        <taxon>Euthyneura</taxon>
        <taxon>Panpulmonata</taxon>
        <taxon>Sacoglossa</taxon>
        <taxon>Placobranchoidea</taxon>
        <taxon>Plakobranchidae</taxon>
        <taxon>Elysia</taxon>
    </lineage>
</organism>
<evidence type="ECO:0000256" key="1">
    <source>
        <dbReference type="SAM" id="SignalP"/>
    </source>
</evidence>